<dbReference type="GO" id="GO:0004722">
    <property type="term" value="F:protein serine/threonine phosphatase activity"/>
    <property type="evidence" value="ECO:0007669"/>
    <property type="project" value="InterPro"/>
</dbReference>
<evidence type="ECO:0000256" key="1">
    <source>
        <dbReference type="PROSITE-ProRule" id="PRU00042"/>
    </source>
</evidence>
<feature type="domain" description="C2H2-type" evidence="3">
    <location>
        <begin position="48"/>
        <end position="78"/>
    </location>
</feature>
<dbReference type="PROSITE" id="PS51746">
    <property type="entry name" value="PPM_2"/>
    <property type="match status" value="1"/>
</dbReference>
<dbReference type="PROSITE" id="PS50157">
    <property type="entry name" value="ZINC_FINGER_C2H2_2"/>
    <property type="match status" value="1"/>
</dbReference>
<keyword evidence="1" id="KW-0862">Zinc</keyword>
<comment type="caution">
    <text evidence="5">The sequence shown here is derived from an EMBL/GenBank/DDBJ whole genome shotgun (WGS) entry which is preliminary data.</text>
</comment>
<dbReference type="SMART" id="SM00332">
    <property type="entry name" value="PP2Cc"/>
    <property type="match status" value="1"/>
</dbReference>
<organism evidence="5 6">
    <name type="scientific">Perkinsus olseni</name>
    <name type="common">Perkinsus atlanticus</name>
    <dbReference type="NCBI Taxonomy" id="32597"/>
    <lineage>
        <taxon>Eukaryota</taxon>
        <taxon>Sar</taxon>
        <taxon>Alveolata</taxon>
        <taxon>Perkinsozoa</taxon>
        <taxon>Perkinsea</taxon>
        <taxon>Perkinsida</taxon>
        <taxon>Perkinsidae</taxon>
        <taxon>Perkinsus</taxon>
    </lineage>
</organism>
<protein>
    <submittedName>
        <fullName evidence="5">Uncharacterized protein</fullName>
    </submittedName>
</protein>
<keyword evidence="1" id="KW-0479">Metal-binding</keyword>
<dbReference type="InterPro" id="IPR013087">
    <property type="entry name" value="Znf_C2H2_type"/>
</dbReference>
<evidence type="ECO:0000256" key="2">
    <source>
        <dbReference type="SAM" id="MobiDB-lite"/>
    </source>
</evidence>
<dbReference type="Gene3D" id="3.60.40.10">
    <property type="entry name" value="PPM-type phosphatase domain"/>
    <property type="match status" value="1"/>
</dbReference>
<name>A0A7J6RAW0_PEROL</name>
<evidence type="ECO:0000259" key="4">
    <source>
        <dbReference type="PROSITE" id="PS51746"/>
    </source>
</evidence>
<dbReference type="InterPro" id="IPR036457">
    <property type="entry name" value="PPM-type-like_dom_sf"/>
</dbReference>
<dbReference type="InterPro" id="IPR015655">
    <property type="entry name" value="PP2C"/>
</dbReference>
<evidence type="ECO:0000259" key="3">
    <source>
        <dbReference type="PROSITE" id="PS50157"/>
    </source>
</evidence>
<feature type="domain" description="PPM-type phosphatase" evidence="4">
    <location>
        <begin position="186"/>
        <end position="472"/>
    </location>
</feature>
<dbReference type="EMBL" id="JABANM010023713">
    <property type="protein sequence ID" value="KAF4717441.1"/>
    <property type="molecule type" value="Genomic_DNA"/>
</dbReference>
<dbReference type="SUPFAM" id="SSF81606">
    <property type="entry name" value="PP2C-like"/>
    <property type="match status" value="1"/>
</dbReference>
<gene>
    <name evidence="5" type="ORF">FOZ62_016321</name>
</gene>
<proteinExistence type="predicted"/>
<dbReference type="CDD" id="cd00143">
    <property type="entry name" value="PP2Cc"/>
    <property type="match status" value="1"/>
</dbReference>
<reference evidence="5 6" key="1">
    <citation type="submission" date="2020-04" db="EMBL/GenBank/DDBJ databases">
        <title>Perkinsus olseni comparative genomics.</title>
        <authorList>
            <person name="Bogema D.R."/>
        </authorList>
    </citation>
    <scope>NUCLEOTIDE SEQUENCE [LARGE SCALE GENOMIC DNA]</scope>
    <source>
        <strain evidence="5">ATCC PRA-205</strain>
    </source>
</reference>
<accession>A0A7J6RAW0</accession>
<dbReference type="InterPro" id="IPR001932">
    <property type="entry name" value="PPM-type_phosphatase-like_dom"/>
</dbReference>
<keyword evidence="1" id="KW-0863">Zinc-finger</keyword>
<sequence>MQLIRQRLSRSPRCDHLLTMPAAEVTPEERVATDAKSTGREAAKAARMVCYLCRRRFADLEHLRRHEEISDLHRANLETIMDTRATLGNFPTNLDDGDAAPEPTATESSVEARKEKLEWTLRQAEAALGSLQENFEERLRSPTTTHVDQAASIHAHAVQLKTLSETGVSGGAPKLIRLGDSGTRIWLGAETWKGNKRANEDRFVLDLSLVTPGTDPPVHGVAVFDGHSGPACADYLVAHIGENISHCLAAKDSATPFEQRLQESVHQAFILTDDDFLAIASAEGVPGGSTALVVIMWTDSAERLKMLVAHAGDSRAVLVKADGTECVRLTEDHKPNREDERRWVQSRGGIVIEINGTWRVFTPETVVVGDKVLQWGLAVSRSLGDLPLKAPRTVINNHPEVKVYDLDPALDRSVVLASDGVFDVQSDNLVASLLAPPPPLTLIRPDACARRVVRRAYELLSDDNLTALVIHIVPQGMDTEEVNTRKRPPTDRESIASKAKRSRRTL</sequence>
<dbReference type="GO" id="GO:0008270">
    <property type="term" value="F:zinc ion binding"/>
    <property type="evidence" value="ECO:0007669"/>
    <property type="project" value="UniProtKB-KW"/>
</dbReference>
<dbReference type="AlphaFoldDB" id="A0A7J6RAW0"/>
<dbReference type="Pfam" id="PF00481">
    <property type="entry name" value="PP2C"/>
    <property type="match status" value="1"/>
</dbReference>
<dbReference type="Proteomes" id="UP000574390">
    <property type="component" value="Unassembled WGS sequence"/>
</dbReference>
<feature type="compositionally biased region" description="Basic and acidic residues" evidence="2">
    <location>
        <begin position="482"/>
        <end position="495"/>
    </location>
</feature>
<feature type="region of interest" description="Disordered" evidence="2">
    <location>
        <begin position="480"/>
        <end position="506"/>
    </location>
</feature>
<evidence type="ECO:0000313" key="6">
    <source>
        <dbReference type="Proteomes" id="UP000574390"/>
    </source>
</evidence>
<dbReference type="PANTHER" id="PTHR47992">
    <property type="entry name" value="PROTEIN PHOSPHATASE"/>
    <property type="match status" value="1"/>
</dbReference>
<evidence type="ECO:0000313" key="5">
    <source>
        <dbReference type="EMBL" id="KAF4717441.1"/>
    </source>
</evidence>
<feature type="region of interest" description="Disordered" evidence="2">
    <location>
        <begin position="91"/>
        <end position="111"/>
    </location>
</feature>